<evidence type="ECO:0000313" key="2">
    <source>
        <dbReference type="EMBL" id="EZH72545.1"/>
    </source>
</evidence>
<dbReference type="OrthoDB" id="1114629at2"/>
<reference evidence="2 3" key="1">
    <citation type="submission" date="2014-04" db="EMBL/GenBank/DDBJ databases">
        <title>Aquimarina sp. 22II-S11-z7 Genome Sequencing.</title>
        <authorList>
            <person name="Lai Q."/>
        </authorList>
    </citation>
    <scope>NUCLEOTIDE SEQUENCE [LARGE SCALE GENOMIC DNA]</scope>
    <source>
        <strain evidence="2 3">22II-S11-z7</strain>
    </source>
</reference>
<dbReference type="Gene3D" id="3.20.20.150">
    <property type="entry name" value="Divalent-metal-dependent TIM barrel enzymes"/>
    <property type="match status" value="1"/>
</dbReference>
<keyword evidence="2" id="KW-0413">Isomerase</keyword>
<evidence type="ECO:0000313" key="3">
    <source>
        <dbReference type="Proteomes" id="UP000023541"/>
    </source>
</evidence>
<sequence>MHRRTFIKKTSNTALGMGLALSFSSGTIVKEEALFFKISLAQWSLHRSLRSGKLSTFDFPAKAKNDFDIHAVEYVNQFFIDKAKDHKYLKELKQRTLDLNVENVLIMVDAEGELGNQDKKARLQAIENHYKWVEAAKFLGCSSIRVNLHGEGSRIDVAKAGEDSLVQLSDFAKDYAINIIVENHQSYSTHGDWLSKIMKNVNLKNCGTLPDFGNFYEYDRYQGVKDMMPFAKGVSAKSNNFDKQGNETEIDYIKMLQIVKNAGYTGYIGIEYEGTNDDEDKGIRLTKELLIKTARELK</sequence>
<keyword evidence="3" id="KW-1185">Reference proteome</keyword>
<dbReference type="AlphaFoldDB" id="A0A023BRD2"/>
<dbReference type="InterPro" id="IPR050312">
    <property type="entry name" value="IolE/XylAMocC-like"/>
</dbReference>
<accession>A0A023BRD2</accession>
<dbReference type="InterPro" id="IPR036237">
    <property type="entry name" value="Xyl_isomerase-like_sf"/>
</dbReference>
<dbReference type="GO" id="GO:0016853">
    <property type="term" value="F:isomerase activity"/>
    <property type="evidence" value="ECO:0007669"/>
    <property type="project" value="UniProtKB-KW"/>
</dbReference>
<dbReference type="STRING" id="1317122.ATO12_20635"/>
<dbReference type="Pfam" id="PF01261">
    <property type="entry name" value="AP_endonuc_2"/>
    <property type="match status" value="1"/>
</dbReference>
<proteinExistence type="predicted"/>
<name>A0A023BRD2_9FLAO</name>
<dbReference type="PANTHER" id="PTHR12110:SF53">
    <property type="entry name" value="BLR5974 PROTEIN"/>
    <property type="match status" value="1"/>
</dbReference>
<dbReference type="Proteomes" id="UP000023541">
    <property type="component" value="Unassembled WGS sequence"/>
</dbReference>
<evidence type="ECO:0000259" key="1">
    <source>
        <dbReference type="Pfam" id="PF01261"/>
    </source>
</evidence>
<feature type="domain" description="Xylose isomerase-like TIM barrel" evidence="1">
    <location>
        <begin position="70"/>
        <end position="285"/>
    </location>
</feature>
<dbReference type="SUPFAM" id="SSF51658">
    <property type="entry name" value="Xylose isomerase-like"/>
    <property type="match status" value="1"/>
</dbReference>
<comment type="caution">
    <text evidence="2">The sequence shown here is derived from an EMBL/GenBank/DDBJ whole genome shotgun (WGS) entry which is preliminary data.</text>
</comment>
<dbReference type="RefSeq" id="WP_034244439.1">
    <property type="nucleotide sequence ID" value="NZ_AQRA01000007.1"/>
</dbReference>
<dbReference type="eggNOG" id="COG3622">
    <property type="taxonomic scope" value="Bacteria"/>
</dbReference>
<dbReference type="EMBL" id="AQRA01000007">
    <property type="protein sequence ID" value="EZH72545.1"/>
    <property type="molecule type" value="Genomic_DNA"/>
</dbReference>
<dbReference type="PANTHER" id="PTHR12110">
    <property type="entry name" value="HYDROXYPYRUVATE ISOMERASE"/>
    <property type="match status" value="1"/>
</dbReference>
<dbReference type="InterPro" id="IPR013022">
    <property type="entry name" value="Xyl_isomerase-like_TIM-brl"/>
</dbReference>
<gene>
    <name evidence="2" type="ORF">ATO12_20635</name>
</gene>
<organism evidence="2 3">
    <name type="scientific">Aquimarina atlantica</name>
    <dbReference type="NCBI Taxonomy" id="1317122"/>
    <lineage>
        <taxon>Bacteria</taxon>
        <taxon>Pseudomonadati</taxon>
        <taxon>Bacteroidota</taxon>
        <taxon>Flavobacteriia</taxon>
        <taxon>Flavobacteriales</taxon>
        <taxon>Flavobacteriaceae</taxon>
        <taxon>Aquimarina</taxon>
    </lineage>
</organism>
<protein>
    <submittedName>
        <fullName evidence="2">Xylose isomerase</fullName>
    </submittedName>
</protein>